<accession>G2YXX0</accession>
<dbReference type="InParanoid" id="G2YXX0"/>
<dbReference type="Proteomes" id="UP000008177">
    <property type="component" value="Unplaced contigs"/>
</dbReference>
<dbReference type="HOGENOM" id="CLU_2757524_0_0_1"/>
<gene>
    <name evidence="1" type="ORF">BofuT4_uP146370.1</name>
</gene>
<evidence type="ECO:0000313" key="2">
    <source>
        <dbReference type="Proteomes" id="UP000008177"/>
    </source>
</evidence>
<evidence type="ECO:0000313" key="1">
    <source>
        <dbReference type="EMBL" id="CCD56468.1"/>
    </source>
</evidence>
<reference evidence="2" key="1">
    <citation type="journal article" date="2011" name="PLoS Genet.">
        <title>Genomic analysis of the necrotrophic fungal pathogens Sclerotinia sclerotiorum and Botrytis cinerea.</title>
        <authorList>
            <person name="Amselem J."/>
            <person name="Cuomo C.A."/>
            <person name="van Kan J.A."/>
            <person name="Viaud M."/>
            <person name="Benito E.P."/>
            <person name="Couloux A."/>
            <person name="Coutinho P.M."/>
            <person name="de Vries R.P."/>
            <person name="Dyer P.S."/>
            <person name="Fillinger S."/>
            <person name="Fournier E."/>
            <person name="Gout L."/>
            <person name="Hahn M."/>
            <person name="Kohn L."/>
            <person name="Lapalu N."/>
            <person name="Plummer K.M."/>
            <person name="Pradier J.M."/>
            <person name="Quevillon E."/>
            <person name="Sharon A."/>
            <person name="Simon A."/>
            <person name="ten Have A."/>
            <person name="Tudzynski B."/>
            <person name="Tudzynski P."/>
            <person name="Wincker P."/>
            <person name="Andrew M."/>
            <person name="Anthouard V."/>
            <person name="Beever R.E."/>
            <person name="Beffa R."/>
            <person name="Benoit I."/>
            <person name="Bouzid O."/>
            <person name="Brault B."/>
            <person name="Chen Z."/>
            <person name="Choquer M."/>
            <person name="Collemare J."/>
            <person name="Cotton P."/>
            <person name="Danchin E.G."/>
            <person name="Da Silva C."/>
            <person name="Gautier A."/>
            <person name="Giraud C."/>
            <person name="Giraud T."/>
            <person name="Gonzalez C."/>
            <person name="Grossetete S."/>
            <person name="Guldener U."/>
            <person name="Henrissat B."/>
            <person name="Howlett B.J."/>
            <person name="Kodira C."/>
            <person name="Kretschmer M."/>
            <person name="Lappartient A."/>
            <person name="Leroch M."/>
            <person name="Levis C."/>
            <person name="Mauceli E."/>
            <person name="Neuveglise C."/>
            <person name="Oeser B."/>
            <person name="Pearson M."/>
            <person name="Poulain J."/>
            <person name="Poussereau N."/>
            <person name="Quesneville H."/>
            <person name="Rascle C."/>
            <person name="Schumacher J."/>
            <person name="Segurens B."/>
            <person name="Sexton A."/>
            <person name="Silva E."/>
            <person name="Sirven C."/>
            <person name="Soanes D.M."/>
            <person name="Talbot N.J."/>
            <person name="Templeton M."/>
            <person name="Yandava C."/>
            <person name="Yarden O."/>
            <person name="Zeng Q."/>
            <person name="Rollins J.A."/>
            <person name="Lebrun M.H."/>
            <person name="Dickman M."/>
        </authorList>
    </citation>
    <scope>NUCLEOTIDE SEQUENCE [LARGE SCALE GENOMIC DNA]</scope>
    <source>
        <strain evidence="2">T4</strain>
    </source>
</reference>
<dbReference type="EMBL" id="FQ790360">
    <property type="protein sequence ID" value="CCD56468.1"/>
    <property type="molecule type" value="Genomic_DNA"/>
</dbReference>
<name>G2YXX0_BOTF4</name>
<protein>
    <submittedName>
        <fullName evidence="1">Uncharacterized protein</fullName>
    </submittedName>
</protein>
<proteinExistence type="predicted"/>
<sequence>MSHSAIISKSAKGILSDTKPDVSSVLMLAVVTDVRFLLIERVVRCTCSFSINAAVAFALPNYAGTCHFRH</sequence>
<organism evidence="1 2">
    <name type="scientific">Botryotinia fuckeliana (strain T4)</name>
    <name type="common">Noble rot fungus</name>
    <name type="synonym">Botrytis cinerea</name>
    <dbReference type="NCBI Taxonomy" id="999810"/>
    <lineage>
        <taxon>Eukaryota</taxon>
        <taxon>Fungi</taxon>
        <taxon>Dikarya</taxon>
        <taxon>Ascomycota</taxon>
        <taxon>Pezizomycotina</taxon>
        <taxon>Leotiomycetes</taxon>
        <taxon>Helotiales</taxon>
        <taxon>Sclerotiniaceae</taxon>
        <taxon>Botrytis</taxon>
    </lineage>
</organism>
<dbReference type="AlphaFoldDB" id="G2YXX0"/>